<evidence type="ECO:0000259" key="2">
    <source>
        <dbReference type="Pfam" id="PF01321"/>
    </source>
</evidence>
<dbReference type="GO" id="GO:0004177">
    <property type="term" value="F:aminopeptidase activity"/>
    <property type="evidence" value="ECO:0007669"/>
    <property type="project" value="UniProtKB-KW"/>
</dbReference>
<dbReference type="PATRIC" id="fig|1123500.6.peg.850"/>
<dbReference type="CDD" id="cd01092">
    <property type="entry name" value="APP-like"/>
    <property type="match status" value="1"/>
</dbReference>
<dbReference type="InterPro" id="IPR000587">
    <property type="entry name" value="Creatinase_N"/>
</dbReference>
<sequence length="362" mass="39309">MRTRIENVRKLFGPLDIDGLLVAEGTNMAYLSGFTGGTGDGLVLIGRDQVAVITDDRYEDMYRQSLADAGIELLITRNYWGVAMAAAKRFKISKLGFEASLPFRDFDYLDENFEGVDIVPIPDLIEALREVKEPDEVAKIRHSTQVAVEAFNTLIGQLQVGMTEREVANRLDQLMKEGGADKVSFDTIVAAGSRGALPHGTYTDNAIEDGDLVTIDFGYYVDGYTSDITRTLSFGQPDPNLERVYQVVLAAQEAAIAAVKPGVLAADVDKAARDVIEAAELGAYFNHATGHSIGLSIHEGPVLSKFASNEDVLKENMIVTIEPGVYLKDQGGVRIEDDILVTKDGHENLTAAIPTTLIKVGK</sequence>
<dbReference type="InParanoid" id="A0A0R2G5J4"/>
<dbReference type="PRINTS" id="PR00599">
    <property type="entry name" value="MAPEPTIDASE"/>
</dbReference>
<keyword evidence="3" id="KW-0378">Hydrolase</keyword>
<dbReference type="Gene3D" id="3.40.350.10">
    <property type="entry name" value="Creatinase/prolidase N-terminal domain"/>
    <property type="match status" value="1"/>
</dbReference>
<dbReference type="InterPro" id="IPR001714">
    <property type="entry name" value="Pept_M24_MAP"/>
</dbReference>
<proteinExistence type="predicted"/>
<comment type="caution">
    <text evidence="3">The sequence shown here is derived from an EMBL/GenBank/DDBJ whole genome shotgun (WGS) entry which is preliminary data.</text>
</comment>
<keyword evidence="3" id="KW-0645">Protease</keyword>
<dbReference type="eggNOG" id="COG0006">
    <property type="taxonomic scope" value="Bacteria"/>
</dbReference>
<dbReference type="GO" id="GO:0008235">
    <property type="term" value="F:metalloexopeptidase activity"/>
    <property type="evidence" value="ECO:0007669"/>
    <property type="project" value="UniProtKB-ARBA"/>
</dbReference>
<dbReference type="Proteomes" id="UP000051296">
    <property type="component" value="Unassembled WGS sequence"/>
</dbReference>
<dbReference type="Pfam" id="PF01321">
    <property type="entry name" value="Creatinase_N"/>
    <property type="match status" value="1"/>
</dbReference>
<feature type="domain" description="Creatinase N-terminal" evidence="2">
    <location>
        <begin position="4"/>
        <end position="131"/>
    </location>
</feature>
<evidence type="ECO:0000313" key="3">
    <source>
        <dbReference type="EMBL" id="KRN32490.1"/>
    </source>
</evidence>
<evidence type="ECO:0000313" key="4">
    <source>
        <dbReference type="Proteomes" id="UP000051296"/>
    </source>
</evidence>
<dbReference type="InterPro" id="IPR000994">
    <property type="entry name" value="Pept_M24"/>
</dbReference>
<feature type="domain" description="Peptidase M24" evidence="1">
    <location>
        <begin position="139"/>
        <end position="343"/>
    </location>
</feature>
<name>A0A0R2G5J4_9LACO</name>
<organism evidence="3 4">
    <name type="scientific">Weissella halotolerans DSM 20190</name>
    <dbReference type="NCBI Taxonomy" id="1123500"/>
    <lineage>
        <taxon>Bacteria</taxon>
        <taxon>Bacillati</taxon>
        <taxon>Bacillota</taxon>
        <taxon>Bacilli</taxon>
        <taxon>Lactobacillales</taxon>
        <taxon>Lactobacillaceae</taxon>
        <taxon>Weissella</taxon>
    </lineage>
</organism>
<dbReference type="EMBL" id="JQAX01000002">
    <property type="protein sequence ID" value="KRN32490.1"/>
    <property type="molecule type" value="Genomic_DNA"/>
</dbReference>
<dbReference type="InterPro" id="IPR050659">
    <property type="entry name" value="Peptidase_M24B"/>
</dbReference>
<evidence type="ECO:0000259" key="1">
    <source>
        <dbReference type="Pfam" id="PF00557"/>
    </source>
</evidence>
<dbReference type="FunCoup" id="A0A0R2G5J4">
    <property type="interactions" value="316"/>
</dbReference>
<dbReference type="AlphaFoldDB" id="A0A0R2G5J4"/>
<dbReference type="SUPFAM" id="SSF55920">
    <property type="entry name" value="Creatinase/aminopeptidase"/>
    <property type="match status" value="1"/>
</dbReference>
<dbReference type="InterPro" id="IPR036005">
    <property type="entry name" value="Creatinase/aminopeptidase-like"/>
</dbReference>
<keyword evidence="3" id="KW-0031">Aminopeptidase</keyword>
<dbReference type="PANTHER" id="PTHR46112">
    <property type="entry name" value="AMINOPEPTIDASE"/>
    <property type="match status" value="1"/>
</dbReference>
<dbReference type="Pfam" id="PF00557">
    <property type="entry name" value="Peptidase_M24"/>
    <property type="match status" value="1"/>
</dbReference>
<dbReference type="SUPFAM" id="SSF53092">
    <property type="entry name" value="Creatinase/prolidase N-terminal domain"/>
    <property type="match status" value="1"/>
</dbReference>
<dbReference type="PANTHER" id="PTHR46112:SF3">
    <property type="entry name" value="AMINOPEPTIDASE YPDF"/>
    <property type="match status" value="1"/>
</dbReference>
<keyword evidence="4" id="KW-1185">Reference proteome</keyword>
<dbReference type="RefSeq" id="WP_022791362.1">
    <property type="nucleotide sequence ID" value="NZ_ATUU01000002.1"/>
</dbReference>
<reference evidence="3 4" key="1">
    <citation type="journal article" date="2015" name="Genome Announc.">
        <title>Expanding the biotechnology potential of lactobacilli through comparative genomics of 213 strains and associated genera.</title>
        <authorList>
            <person name="Sun Z."/>
            <person name="Harris H.M."/>
            <person name="McCann A."/>
            <person name="Guo C."/>
            <person name="Argimon S."/>
            <person name="Zhang W."/>
            <person name="Yang X."/>
            <person name="Jeffery I.B."/>
            <person name="Cooney J.C."/>
            <person name="Kagawa T.F."/>
            <person name="Liu W."/>
            <person name="Song Y."/>
            <person name="Salvetti E."/>
            <person name="Wrobel A."/>
            <person name="Rasinkangas P."/>
            <person name="Parkhill J."/>
            <person name="Rea M.C."/>
            <person name="O'Sullivan O."/>
            <person name="Ritari J."/>
            <person name="Douillard F.P."/>
            <person name="Paul Ross R."/>
            <person name="Yang R."/>
            <person name="Briner A.E."/>
            <person name="Felis G.E."/>
            <person name="de Vos W.M."/>
            <person name="Barrangou R."/>
            <person name="Klaenhammer T.R."/>
            <person name="Caufield P.W."/>
            <person name="Cui Y."/>
            <person name="Zhang H."/>
            <person name="O'Toole P.W."/>
        </authorList>
    </citation>
    <scope>NUCLEOTIDE SEQUENCE [LARGE SCALE GENOMIC DNA]</scope>
    <source>
        <strain evidence="3 4">DSM 20190</strain>
    </source>
</reference>
<dbReference type="OrthoDB" id="9806388at2"/>
<accession>A0A0R2G5J4</accession>
<dbReference type="Gene3D" id="3.90.230.10">
    <property type="entry name" value="Creatinase/methionine aminopeptidase superfamily"/>
    <property type="match status" value="1"/>
</dbReference>
<dbReference type="STRING" id="1123500.GCA_000420365_00577"/>
<gene>
    <name evidence="3" type="ORF">IV68_GL000844</name>
</gene>
<protein>
    <submittedName>
        <fullName evidence="3">X-Pro aminopeptidase</fullName>
    </submittedName>
</protein>
<dbReference type="InterPro" id="IPR029149">
    <property type="entry name" value="Creatin/AminoP/Spt16_N"/>
</dbReference>